<dbReference type="InterPro" id="IPR002241">
    <property type="entry name" value="Glyco_hydro_27"/>
</dbReference>
<keyword evidence="4" id="KW-0732">Signal</keyword>
<dbReference type="PANTHER" id="PTHR11452">
    <property type="entry name" value="ALPHA-GALACTOSIDASE/ALPHA-N-ACETYLGALACTOSAMINIDASE"/>
    <property type="match status" value="1"/>
</dbReference>
<evidence type="ECO:0000313" key="9">
    <source>
        <dbReference type="EMBL" id="KAJ5390194.1"/>
    </source>
</evidence>
<evidence type="ECO:0000313" key="10">
    <source>
        <dbReference type="Proteomes" id="UP001147782"/>
    </source>
</evidence>
<reference evidence="9" key="1">
    <citation type="submission" date="2022-11" db="EMBL/GenBank/DDBJ databases">
        <authorList>
            <person name="Petersen C."/>
        </authorList>
    </citation>
    <scope>NUCLEOTIDE SEQUENCE</scope>
    <source>
        <strain evidence="9">IBT 29864</strain>
    </source>
</reference>
<comment type="caution">
    <text evidence="9">The sequence shown here is derived from an EMBL/GenBank/DDBJ whole genome shotgun (WGS) entry which is preliminary data.</text>
</comment>
<organism evidence="9 10">
    <name type="scientific">Penicillium cataractarum</name>
    <dbReference type="NCBI Taxonomy" id="2100454"/>
    <lineage>
        <taxon>Eukaryota</taxon>
        <taxon>Fungi</taxon>
        <taxon>Dikarya</taxon>
        <taxon>Ascomycota</taxon>
        <taxon>Pezizomycotina</taxon>
        <taxon>Eurotiomycetes</taxon>
        <taxon>Eurotiomycetidae</taxon>
        <taxon>Eurotiales</taxon>
        <taxon>Aspergillaceae</taxon>
        <taxon>Penicillium</taxon>
    </lineage>
</organism>
<comment type="catalytic activity">
    <reaction evidence="1">
        <text>Hydrolysis of terminal, non-reducing alpha-D-galactose residues in alpha-D-galactosides, including galactose oligosaccharides, galactomannans and galactolipids.</text>
        <dbReference type="EC" id="3.2.1.22"/>
    </reaction>
</comment>
<evidence type="ECO:0000256" key="3">
    <source>
        <dbReference type="ARBA" id="ARBA00012755"/>
    </source>
</evidence>
<dbReference type="PANTHER" id="PTHR11452:SF33">
    <property type="entry name" value="ALPHA-GALACTOSIDASE 2"/>
    <property type="match status" value="1"/>
</dbReference>
<dbReference type="OrthoDB" id="5795902at2759"/>
<dbReference type="Pfam" id="PF17801">
    <property type="entry name" value="Melibiase_C"/>
    <property type="match status" value="1"/>
</dbReference>
<dbReference type="InterPro" id="IPR017853">
    <property type="entry name" value="GH"/>
</dbReference>
<dbReference type="GO" id="GO:0004557">
    <property type="term" value="F:alpha-galactosidase activity"/>
    <property type="evidence" value="ECO:0007669"/>
    <property type="project" value="UniProtKB-EC"/>
</dbReference>
<evidence type="ECO:0000256" key="1">
    <source>
        <dbReference type="ARBA" id="ARBA00001255"/>
    </source>
</evidence>
<proteinExistence type="inferred from homology"/>
<dbReference type="EC" id="3.2.1.22" evidence="3"/>
<sequence length="376" mass="40383">MAGWCIKPLYDIPTLADYLHGLGLQLGLYNQPGIPCEATNKTIYGTDITVGSTFSGVEDVNGYCYFDYDNANTQLYHNTLIDLWASWGVDMIKLDYITPGSSTGNQGYPSNTSASAIAYHQAIANNGRAIRLDLSSNVCRHEPYLGIWTANAESIRLAVDINSYVASVFVGMWRIQQTIEEYRQYINYQVAAGKRMSLRPDLDDLFVANPASVSGVTDGQRITLMSFWLGASSNLLLGSDMTNIDDLGRKLITSKAGMTAAKFCNSYPLQPRNPGTGSNQALQLQAWLSGPSGSGEAYVLLTNLGENLGHGDYTTVTTGSGNVSVSLTELGLAGSQYTVEDVWLGNKSSVATGGSLSATLGDGEAQFLVPAAIFRP</sequence>
<dbReference type="AlphaFoldDB" id="A0A9W9VW12"/>
<keyword evidence="5" id="KW-0378">Hydrolase</keyword>
<keyword evidence="7" id="KW-0326">Glycosidase</keyword>
<dbReference type="InterPro" id="IPR041233">
    <property type="entry name" value="Melibiase_C"/>
</dbReference>
<accession>A0A9W9VW12</accession>
<dbReference type="GeneID" id="81433370"/>
<dbReference type="SUPFAM" id="SSF51445">
    <property type="entry name" value="(Trans)glycosidases"/>
    <property type="match status" value="1"/>
</dbReference>
<dbReference type="Gene3D" id="3.20.20.70">
    <property type="entry name" value="Aldolase class I"/>
    <property type="match status" value="1"/>
</dbReference>
<evidence type="ECO:0000256" key="7">
    <source>
        <dbReference type="ARBA" id="ARBA00023295"/>
    </source>
</evidence>
<protein>
    <recommendedName>
        <fullName evidence="3">alpha-galactosidase</fullName>
        <ecNumber evidence="3">3.2.1.22</ecNumber>
    </recommendedName>
</protein>
<reference evidence="9" key="2">
    <citation type="journal article" date="2023" name="IMA Fungus">
        <title>Comparative genomic study of the Penicillium genus elucidates a diverse pangenome and 15 lateral gene transfer events.</title>
        <authorList>
            <person name="Petersen C."/>
            <person name="Sorensen T."/>
            <person name="Nielsen M.R."/>
            <person name="Sondergaard T.E."/>
            <person name="Sorensen J.L."/>
            <person name="Fitzpatrick D.A."/>
            <person name="Frisvad J.C."/>
            <person name="Nielsen K.L."/>
        </authorList>
    </citation>
    <scope>NUCLEOTIDE SEQUENCE</scope>
    <source>
        <strain evidence="9">IBT 29864</strain>
    </source>
</reference>
<keyword evidence="10" id="KW-1185">Reference proteome</keyword>
<keyword evidence="6" id="KW-1015">Disulfide bond</keyword>
<gene>
    <name evidence="9" type="ORF">N7496_001262</name>
</gene>
<name>A0A9W9VW12_9EURO</name>
<dbReference type="RefSeq" id="XP_056560922.1">
    <property type="nucleotide sequence ID" value="XM_056694193.1"/>
</dbReference>
<dbReference type="EMBL" id="JAPZBS010000001">
    <property type="protein sequence ID" value="KAJ5390194.1"/>
    <property type="molecule type" value="Genomic_DNA"/>
</dbReference>
<evidence type="ECO:0000256" key="6">
    <source>
        <dbReference type="ARBA" id="ARBA00023157"/>
    </source>
</evidence>
<evidence type="ECO:0000256" key="2">
    <source>
        <dbReference type="ARBA" id="ARBA00009743"/>
    </source>
</evidence>
<evidence type="ECO:0000256" key="5">
    <source>
        <dbReference type="ARBA" id="ARBA00022801"/>
    </source>
</evidence>
<dbReference type="InterPro" id="IPR013785">
    <property type="entry name" value="Aldolase_TIM"/>
</dbReference>
<dbReference type="InterPro" id="IPR013780">
    <property type="entry name" value="Glyco_hydro_b"/>
</dbReference>
<evidence type="ECO:0000259" key="8">
    <source>
        <dbReference type="Pfam" id="PF17801"/>
    </source>
</evidence>
<feature type="domain" description="Alpha galactosidase C-terminal" evidence="8">
    <location>
        <begin position="285"/>
        <end position="365"/>
    </location>
</feature>
<evidence type="ECO:0000256" key="4">
    <source>
        <dbReference type="ARBA" id="ARBA00022729"/>
    </source>
</evidence>
<comment type="similarity">
    <text evidence="2">Belongs to the glycosyl hydrolase 27 family.</text>
</comment>
<dbReference type="Proteomes" id="UP001147782">
    <property type="component" value="Unassembled WGS sequence"/>
</dbReference>
<dbReference type="Gene3D" id="2.60.40.1180">
    <property type="entry name" value="Golgi alpha-mannosidase II"/>
    <property type="match status" value="1"/>
</dbReference>
<dbReference type="GO" id="GO:0005975">
    <property type="term" value="P:carbohydrate metabolic process"/>
    <property type="evidence" value="ECO:0007669"/>
    <property type="project" value="InterPro"/>
</dbReference>